<evidence type="ECO:0000313" key="1">
    <source>
        <dbReference type="EMBL" id="EOR05052.1"/>
    </source>
</evidence>
<name>R9AS50_9GAMM</name>
<reference evidence="1 2" key="1">
    <citation type="submission" date="2013-03" db="EMBL/GenBank/DDBJ databases">
        <title>The Genome Sequence of Acinetobacter tandoii CIP 107469.</title>
        <authorList>
            <consortium name="The Broad Institute Genome Sequencing Platform"/>
            <consortium name="The Broad Institute Genome Sequencing Center for Infectious Disease"/>
            <person name="Cerqueira G."/>
            <person name="Feldgarden M."/>
            <person name="Courvalin P."/>
            <person name="Perichon B."/>
            <person name="Grillot-Courvalin C."/>
            <person name="Clermont D."/>
            <person name="Rocha E."/>
            <person name="Yoon E.-J."/>
            <person name="Nemec A."/>
            <person name="Walker B."/>
            <person name="Young S.K."/>
            <person name="Zeng Q."/>
            <person name="Gargeya S."/>
            <person name="Fitzgerald M."/>
            <person name="Haas B."/>
            <person name="Abouelleil A."/>
            <person name="Alvarado L."/>
            <person name="Arachchi H.M."/>
            <person name="Berlin A.M."/>
            <person name="Chapman S.B."/>
            <person name="Dewar J."/>
            <person name="Goldberg J."/>
            <person name="Griggs A."/>
            <person name="Gujja S."/>
            <person name="Hansen M."/>
            <person name="Howarth C."/>
            <person name="Imamovic A."/>
            <person name="Larimer J."/>
            <person name="McCowan C."/>
            <person name="Murphy C."/>
            <person name="Neiman D."/>
            <person name="Pearson M."/>
            <person name="Priest M."/>
            <person name="Roberts A."/>
            <person name="Saif S."/>
            <person name="Shea T."/>
            <person name="Sisk P."/>
            <person name="Sykes S."/>
            <person name="Wortman J."/>
            <person name="Nusbaum C."/>
            <person name="Birren B."/>
        </authorList>
    </citation>
    <scope>NUCLEOTIDE SEQUENCE [LARGE SCALE GENOMIC DNA]</scope>
    <source>
        <strain evidence="1 2">CIP 107469</strain>
    </source>
</reference>
<keyword evidence="2" id="KW-1185">Reference proteome</keyword>
<gene>
    <name evidence="1" type="ORF">I593_03136</name>
</gene>
<sequence length="58" mass="6687">MKDMGVVEMNIERAKSKLLMLHEELDKLSYTDCENALGEIVINHVNEELVKLLKFLTP</sequence>
<dbReference type="RefSeq" id="WP_016168154.1">
    <property type="nucleotide sequence ID" value="NZ_JHZG01000002.1"/>
</dbReference>
<dbReference type="PATRIC" id="fig|1120927.3.peg.3052"/>
<dbReference type="EMBL" id="AQFM01000042">
    <property type="protein sequence ID" value="EOR05052.1"/>
    <property type="molecule type" value="Genomic_DNA"/>
</dbReference>
<proteinExistence type="predicted"/>
<comment type="caution">
    <text evidence="1">The sequence shown here is derived from an EMBL/GenBank/DDBJ whole genome shotgun (WGS) entry which is preliminary data.</text>
</comment>
<organism evidence="1 2">
    <name type="scientific">Acinetobacter tandoii DSM 14970 = CIP 107469</name>
    <dbReference type="NCBI Taxonomy" id="1120927"/>
    <lineage>
        <taxon>Bacteria</taxon>
        <taxon>Pseudomonadati</taxon>
        <taxon>Pseudomonadota</taxon>
        <taxon>Gammaproteobacteria</taxon>
        <taxon>Moraxellales</taxon>
        <taxon>Moraxellaceae</taxon>
        <taxon>Acinetobacter</taxon>
    </lineage>
</organism>
<evidence type="ECO:0000313" key="2">
    <source>
        <dbReference type="Proteomes" id="UP000016201"/>
    </source>
</evidence>
<dbReference type="AlphaFoldDB" id="R9AS50"/>
<accession>R9AS50</accession>
<dbReference type="Proteomes" id="UP000016201">
    <property type="component" value="Unassembled WGS sequence"/>
</dbReference>
<protein>
    <submittedName>
        <fullName evidence="1">Uncharacterized protein</fullName>
    </submittedName>
</protein>